<accession>A0ABX1TK69</accession>
<name>A0ABX1TK69_9GAMM</name>
<gene>
    <name evidence="1" type="ORF">E4P82_04435</name>
</gene>
<dbReference type="Proteomes" id="UP000760480">
    <property type="component" value="Unassembled WGS sequence"/>
</dbReference>
<dbReference type="Gene3D" id="3.50.50.60">
    <property type="entry name" value="FAD/NAD(P)-binding domain"/>
    <property type="match status" value="1"/>
</dbReference>
<reference evidence="1 2" key="1">
    <citation type="submission" date="2019-03" db="EMBL/GenBank/DDBJ databases">
        <title>Metabolic reconstructions from genomes of highly enriched 'Candidatus Accumulibacter' and 'Candidatus Competibacter' bioreactor populations.</title>
        <authorList>
            <person name="Annavajhala M.K."/>
            <person name="Welles L."/>
            <person name="Abbas B."/>
            <person name="Sorokin D."/>
            <person name="Park H."/>
            <person name="Van Loosdrecht M."/>
            <person name="Chandran K."/>
        </authorList>
    </citation>
    <scope>NUCLEOTIDE SEQUENCE [LARGE SCALE GENOMIC DNA]</scope>
    <source>
        <strain evidence="1 2">SBR_G</strain>
    </source>
</reference>
<dbReference type="EMBL" id="SPMZ01000012">
    <property type="protein sequence ID" value="NMQ18509.1"/>
    <property type="molecule type" value="Genomic_DNA"/>
</dbReference>
<protein>
    <submittedName>
        <fullName evidence="1">FAD-dependent oxidoreductase</fullName>
    </submittedName>
</protein>
<keyword evidence="2" id="KW-1185">Reference proteome</keyword>
<dbReference type="RefSeq" id="WP_169247759.1">
    <property type="nucleotide sequence ID" value="NZ_SPMZ01000012.1"/>
</dbReference>
<evidence type="ECO:0000313" key="1">
    <source>
        <dbReference type="EMBL" id="NMQ18509.1"/>
    </source>
</evidence>
<dbReference type="InterPro" id="IPR036188">
    <property type="entry name" value="FAD/NAD-bd_sf"/>
</dbReference>
<comment type="caution">
    <text evidence="1">The sequence shown here is derived from an EMBL/GenBank/DDBJ whole genome shotgun (WGS) entry which is preliminary data.</text>
</comment>
<sequence length="68" mass="7312">MADRDLLIIGAGISGLSMAHYAAAAGLNVLVLEREDRVGGMPALASFRRRDGRVLAGVGRAQRFQFLR</sequence>
<proteinExistence type="predicted"/>
<evidence type="ECO:0000313" key="2">
    <source>
        <dbReference type="Proteomes" id="UP000760480"/>
    </source>
</evidence>
<dbReference type="SUPFAM" id="SSF51905">
    <property type="entry name" value="FAD/NAD(P)-binding domain"/>
    <property type="match status" value="1"/>
</dbReference>
<dbReference type="Pfam" id="PF13450">
    <property type="entry name" value="NAD_binding_8"/>
    <property type="match status" value="1"/>
</dbReference>
<organism evidence="1 2">
    <name type="scientific">Candidatus Competibacter phosphatis</name>
    <dbReference type="NCBI Taxonomy" id="221280"/>
    <lineage>
        <taxon>Bacteria</taxon>
        <taxon>Pseudomonadati</taxon>
        <taxon>Pseudomonadota</taxon>
        <taxon>Gammaproteobacteria</taxon>
        <taxon>Candidatus Competibacteraceae</taxon>
        <taxon>Candidatus Competibacter</taxon>
    </lineage>
</organism>